<dbReference type="GO" id="GO:0031419">
    <property type="term" value="F:cobalamin binding"/>
    <property type="evidence" value="ECO:0007669"/>
    <property type="project" value="InterPro"/>
</dbReference>
<evidence type="ECO:0000313" key="1">
    <source>
        <dbReference type="EMBL" id="KID49141.1"/>
    </source>
</evidence>
<accession>A0A017H678</accession>
<dbReference type="AlphaFoldDB" id="A0A017H678"/>
<dbReference type="Gene3D" id="3.40.50.280">
    <property type="entry name" value="Cobalamin-binding domain"/>
    <property type="match status" value="1"/>
</dbReference>
<dbReference type="PATRIC" id="fig|1226633.4.peg.1376"/>
<dbReference type="InterPro" id="IPR006158">
    <property type="entry name" value="Cobalamin-bd"/>
</dbReference>
<dbReference type="PROSITE" id="PS51332">
    <property type="entry name" value="B12_BINDING"/>
    <property type="match status" value="1"/>
</dbReference>
<comment type="caution">
    <text evidence="1">The sequence shown here is derived from an EMBL/GenBank/DDBJ whole genome shotgun (WGS) entry which is preliminary data.</text>
</comment>
<dbReference type="GO" id="GO:0046872">
    <property type="term" value="F:metal ion binding"/>
    <property type="evidence" value="ECO:0007669"/>
    <property type="project" value="InterPro"/>
</dbReference>
<gene>
    <name evidence="1" type="ORF">C095_06830</name>
</gene>
<dbReference type="NCBIfam" id="NF002612">
    <property type="entry name" value="PRK02261.1"/>
    <property type="match status" value="1"/>
</dbReference>
<sequence>MQSQQYKILIGVIGEDIHETGNKIIAQILEHDGFEVINLGIQASPSSFVKYSKQENVTAIIVSSLYGRGKEDCKHLMKLFQEDSLFHPPIYLGGYLASPDENWKEVEDFYLNLGFTRVYKPGTPIEKTIADLREDLMIPCEVF</sequence>
<dbReference type="OrthoDB" id="9791348at2"/>
<evidence type="ECO:0000313" key="2">
    <source>
        <dbReference type="Proteomes" id="UP000031184"/>
    </source>
</evidence>
<organism evidence="1 2">
    <name type="scientific">Fusobacterium necrophorum subsp. funduliforme B35</name>
    <dbReference type="NCBI Taxonomy" id="1226633"/>
    <lineage>
        <taxon>Bacteria</taxon>
        <taxon>Fusobacteriati</taxon>
        <taxon>Fusobacteriota</taxon>
        <taxon>Fusobacteriia</taxon>
        <taxon>Fusobacteriales</taxon>
        <taxon>Fusobacteriaceae</taxon>
        <taxon>Fusobacterium</taxon>
    </lineage>
</organism>
<reference evidence="1 2" key="1">
    <citation type="submission" date="2013-08" db="EMBL/GenBank/DDBJ databases">
        <title>An opportunistic ruminal bacterium that causes liver abscesses in cattle.</title>
        <authorList>
            <person name="Benahmed F.H."/>
            <person name="Rasmussen M."/>
            <person name="Harbottle H."/>
            <person name="Soppet D."/>
            <person name="Nagaraja T.G."/>
            <person name="Davidson M."/>
        </authorList>
    </citation>
    <scope>NUCLEOTIDE SEQUENCE [LARGE SCALE GENOMIC DNA]</scope>
    <source>
        <strain evidence="1 2">B35</strain>
    </source>
</reference>
<dbReference type="EMBL" id="AUZI01000016">
    <property type="protein sequence ID" value="KID49141.1"/>
    <property type="molecule type" value="Genomic_DNA"/>
</dbReference>
<dbReference type="RefSeq" id="WP_005960176.1">
    <property type="nucleotide sequence ID" value="NZ_AOJP01000003.1"/>
</dbReference>
<dbReference type="Pfam" id="PF02310">
    <property type="entry name" value="B12-binding"/>
    <property type="match status" value="1"/>
</dbReference>
<proteinExistence type="predicted"/>
<dbReference type="SUPFAM" id="SSF52242">
    <property type="entry name" value="Cobalamin (vitamin B12)-binding domain"/>
    <property type="match status" value="1"/>
</dbReference>
<dbReference type="InterPro" id="IPR036724">
    <property type="entry name" value="Cobalamin-bd_sf"/>
</dbReference>
<dbReference type="Proteomes" id="UP000031184">
    <property type="component" value="Unassembled WGS sequence"/>
</dbReference>
<name>A0A017H678_9FUSO</name>
<protein>
    <submittedName>
        <fullName evidence="1">Methylaspartate mutase</fullName>
    </submittedName>
</protein>